<dbReference type="EnsemblPlants" id="MELO3C029113.2.1">
    <property type="protein sequence ID" value="MELO3C029113.2.1"/>
    <property type="gene ID" value="MELO3C029113.2"/>
</dbReference>
<keyword evidence="1" id="KW-0732">Signal</keyword>
<feature type="chain" id="PRO_5039909306" evidence="1">
    <location>
        <begin position="29"/>
        <end position="77"/>
    </location>
</feature>
<evidence type="ECO:0000313" key="2">
    <source>
        <dbReference type="EnsemblPlants" id="MELO3C029113.2.1"/>
    </source>
</evidence>
<sequence length="77" mass="8550">MTEILSLRLEITMCTLVSFGLLVKSVNSKSQQIQVKKSVVRRLHAIFRSKLADSPEGGVKVWDFSDSEVTIIEVISG</sequence>
<name>A0A9I9E5M3_CUCME</name>
<proteinExistence type="predicted"/>
<evidence type="ECO:0000256" key="1">
    <source>
        <dbReference type="SAM" id="SignalP"/>
    </source>
</evidence>
<feature type="signal peptide" evidence="1">
    <location>
        <begin position="1"/>
        <end position="28"/>
    </location>
</feature>
<organism evidence="2">
    <name type="scientific">Cucumis melo</name>
    <name type="common">Muskmelon</name>
    <dbReference type="NCBI Taxonomy" id="3656"/>
    <lineage>
        <taxon>Eukaryota</taxon>
        <taxon>Viridiplantae</taxon>
        <taxon>Streptophyta</taxon>
        <taxon>Embryophyta</taxon>
        <taxon>Tracheophyta</taxon>
        <taxon>Spermatophyta</taxon>
        <taxon>Magnoliopsida</taxon>
        <taxon>eudicotyledons</taxon>
        <taxon>Gunneridae</taxon>
        <taxon>Pentapetalae</taxon>
        <taxon>rosids</taxon>
        <taxon>fabids</taxon>
        <taxon>Cucurbitales</taxon>
        <taxon>Cucurbitaceae</taxon>
        <taxon>Benincaseae</taxon>
        <taxon>Cucumis</taxon>
    </lineage>
</organism>
<reference evidence="2" key="1">
    <citation type="submission" date="2023-03" db="UniProtKB">
        <authorList>
            <consortium name="EnsemblPlants"/>
        </authorList>
    </citation>
    <scope>IDENTIFICATION</scope>
</reference>
<accession>A0A9I9E5M3</accession>
<dbReference type="Gramene" id="MELO3C029113.2.1">
    <property type="protein sequence ID" value="MELO3C029113.2.1"/>
    <property type="gene ID" value="MELO3C029113.2"/>
</dbReference>
<protein>
    <submittedName>
        <fullName evidence="2">Uncharacterized protein</fullName>
    </submittedName>
</protein>
<dbReference type="AlphaFoldDB" id="A0A9I9E5M3"/>